<reference evidence="1 2" key="1">
    <citation type="submission" date="2020-08" db="EMBL/GenBank/DDBJ databases">
        <title>Sphingobacterium sp. DN00404 isolated from aquaculture water.</title>
        <authorList>
            <person name="Zhang M."/>
        </authorList>
    </citation>
    <scope>NUCLEOTIDE SEQUENCE [LARGE SCALE GENOMIC DNA]</scope>
    <source>
        <strain evidence="1 2">KCTC 42746</strain>
    </source>
</reference>
<sequence length="332" mass="38172">MIKQEKNYRILGAYAIFLSMISCSHNAHTGQHGQQVYDTISILEDRFFQKGIALVGSNTGQLVEDKFIYPFGKLQNDTMAAWRLAEWGSKKLLKETPRLTNGEVIYENELKKIAFSEDTRTMAVKMFLNAGNEYSKIRADGEYWPHLLLEQRFQSPRPLTNARHLFVKMDVDLIAVELKTAKEDLNPQLHTAQFQLFLTLQNNNPDAEGYKDFLWFGLPFYDYRYKDVEIYQAADVGKDDASQKFIYMAGSKDVMGGSLHDGKLLSIHKDILPYLLTAFEQAKNKGYLKDSQWEDMELTSMNIGWENPGPIDAGVEFKNFDIYMLVEKLPSK</sequence>
<dbReference type="RefSeq" id="WP_190313738.1">
    <property type="nucleotide sequence ID" value="NZ_JACNYL010000002.1"/>
</dbReference>
<dbReference type="PROSITE" id="PS51257">
    <property type="entry name" value="PROKAR_LIPOPROTEIN"/>
    <property type="match status" value="1"/>
</dbReference>
<protein>
    <submittedName>
        <fullName evidence="1">Uncharacterized protein</fullName>
    </submittedName>
</protein>
<gene>
    <name evidence="1" type="ORF">H8B21_10710</name>
</gene>
<accession>A0ABR7XS96</accession>
<evidence type="ECO:0000313" key="2">
    <source>
        <dbReference type="Proteomes" id="UP000651112"/>
    </source>
</evidence>
<name>A0ABR7XS96_9SPHI</name>
<comment type="caution">
    <text evidence="1">The sequence shown here is derived from an EMBL/GenBank/DDBJ whole genome shotgun (WGS) entry which is preliminary data.</text>
</comment>
<organism evidence="1 2">
    <name type="scientific">Sphingobacterium chuzhouense</name>
    <dbReference type="NCBI Taxonomy" id="1742264"/>
    <lineage>
        <taxon>Bacteria</taxon>
        <taxon>Pseudomonadati</taxon>
        <taxon>Bacteroidota</taxon>
        <taxon>Sphingobacteriia</taxon>
        <taxon>Sphingobacteriales</taxon>
        <taxon>Sphingobacteriaceae</taxon>
        <taxon>Sphingobacterium</taxon>
    </lineage>
</organism>
<keyword evidence="2" id="KW-1185">Reference proteome</keyword>
<dbReference type="Proteomes" id="UP000651112">
    <property type="component" value="Unassembled WGS sequence"/>
</dbReference>
<dbReference type="EMBL" id="JACNYL010000002">
    <property type="protein sequence ID" value="MBD1422041.1"/>
    <property type="molecule type" value="Genomic_DNA"/>
</dbReference>
<evidence type="ECO:0000313" key="1">
    <source>
        <dbReference type="EMBL" id="MBD1422041.1"/>
    </source>
</evidence>
<proteinExistence type="predicted"/>